<evidence type="ECO:0000256" key="8">
    <source>
        <dbReference type="ARBA" id="ARBA00035655"/>
    </source>
</evidence>
<keyword evidence="7 9" id="KW-0472">Membrane</keyword>
<feature type="transmembrane region" description="Helical" evidence="9">
    <location>
        <begin position="121"/>
        <end position="142"/>
    </location>
</feature>
<feature type="transmembrane region" description="Helical" evidence="9">
    <location>
        <begin position="57"/>
        <end position="78"/>
    </location>
</feature>
<evidence type="ECO:0000313" key="10">
    <source>
        <dbReference type="EMBL" id="VVN82622.1"/>
    </source>
</evidence>
<evidence type="ECO:0000256" key="4">
    <source>
        <dbReference type="ARBA" id="ARBA00022519"/>
    </source>
</evidence>
<keyword evidence="5 9" id="KW-0812">Transmembrane</keyword>
<dbReference type="PANTHER" id="PTHR30574:SF1">
    <property type="entry name" value="SULPHUR TRANSPORT DOMAIN-CONTAINING PROTEIN"/>
    <property type="match status" value="1"/>
</dbReference>
<dbReference type="AlphaFoldDB" id="A0A5E7ASP3"/>
<dbReference type="RefSeq" id="WP_150641292.1">
    <property type="nucleotide sequence ID" value="NZ_CABVHQ010000008.1"/>
</dbReference>
<keyword evidence="6 9" id="KW-1133">Transmembrane helix</keyword>
<gene>
    <name evidence="10" type="ORF">PS691_01218</name>
</gene>
<reference evidence="10 11" key="1">
    <citation type="submission" date="2019-09" db="EMBL/GenBank/DDBJ databases">
        <authorList>
            <person name="Chandra G."/>
            <person name="Truman W A."/>
        </authorList>
    </citation>
    <scope>NUCLEOTIDE SEQUENCE [LARGE SCALE GENOMIC DNA]</scope>
    <source>
        <strain evidence="10">PS691</strain>
    </source>
</reference>
<evidence type="ECO:0000256" key="9">
    <source>
        <dbReference type="SAM" id="Phobius"/>
    </source>
</evidence>
<comment type="similarity">
    <text evidence="8">Belongs to the TsuA/YedE (TC 9.B.102) family.</text>
</comment>
<dbReference type="OrthoDB" id="9814020at2"/>
<dbReference type="GO" id="GO:0005886">
    <property type="term" value="C:plasma membrane"/>
    <property type="evidence" value="ECO:0007669"/>
    <property type="project" value="UniProtKB-SubCell"/>
</dbReference>
<comment type="subcellular location">
    <subcellularLocation>
        <location evidence="1">Cell inner membrane</location>
        <topology evidence="1">Multi-pass membrane protein</topology>
    </subcellularLocation>
</comment>
<proteinExistence type="inferred from homology"/>
<protein>
    <submittedName>
        <fullName evidence="10">Uncharacterized protein</fullName>
    </submittedName>
</protein>
<keyword evidence="2" id="KW-0813">Transport</keyword>
<evidence type="ECO:0000256" key="2">
    <source>
        <dbReference type="ARBA" id="ARBA00022448"/>
    </source>
</evidence>
<dbReference type="InterPro" id="IPR007272">
    <property type="entry name" value="Sulf_transp_TsuA/YedE"/>
</dbReference>
<sequence>MSIDWINFTPWSSLSGGALIGLAVSLFVLANGRIAGISGLLGSLMQFDSEGWSEKTLFLLGLLLAPLLWGVFAVLPEIEIQRKWPALVIAGLLVGVGTRYGSGCTSGHGVCGISRLSPRSIVATVCFMAAGFATVYVTRHVLGT</sequence>
<name>A0A5E7ASP3_PSEFL</name>
<feature type="transmembrane region" description="Helical" evidence="9">
    <location>
        <begin position="84"/>
        <end position="101"/>
    </location>
</feature>
<dbReference type="EMBL" id="CABVHQ010000008">
    <property type="protein sequence ID" value="VVN82622.1"/>
    <property type="molecule type" value="Genomic_DNA"/>
</dbReference>
<evidence type="ECO:0000256" key="5">
    <source>
        <dbReference type="ARBA" id="ARBA00022692"/>
    </source>
</evidence>
<evidence type="ECO:0000256" key="1">
    <source>
        <dbReference type="ARBA" id="ARBA00004429"/>
    </source>
</evidence>
<keyword evidence="4" id="KW-0997">Cell inner membrane</keyword>
<organism evidence="10 11">
    <name type="scientific">Pseudomonas fluorescens</name>
    <dbReference type="NCBI Taxonomy" id="294"/>
    <lineage>
        <taxon>Bacteria</taxon>
        <taxon>Pseudomonadati</taxon>
        <taxon>Pseudomonadota</taxon>
        <taxon>Gammaproteobacteria</taxon>
        <taxon>Pseudomonadales</taxon>
        <taxon>Pseudomonadaceae</taxon>
        <taxon>Pseudomonas</taxon>
    </lineage>
</organism>
<evidence type="ECO:0000256" key="7">
    <source>
        <dbReference type="ARBA" id="ARBA00023136"/>
    </source>
</evidence>
<dbReference type="PANTHER" id="PTHR30574">
    <property type="entry name" value="INNER MEMBRANE PROTEIN YEDE"/>
    <property type="match status" value="1"/>
</dbReference>
<evidence type="ECO:0000313" key="11">
    <source>
        <dbReference type="Proteomes" id="UP000337909"/>
    </source>
</evidence>
<evidence type="ECO:0000256" key="3">
    <source>
        <dbReference type="ARBA" id="ARBA00022475"/>
    </source>
</evidence>
<feature type="transmembrane region" description="Helical" evidence="9">
    <location>
        <begin position="20"/>
        <end position="45"/>
    </location>
</feature>
<evidence type="ECO:0000256" key="6">
    <source>
        <dbReference type="ARBA" id="ARBA00022989"/>
    </source>
</evidence>
<accession>A0A5E7ASP3</accession>
<keyword evidence="3" id="KW-1003">Cell membrane</keyword>
<dbReference type="Proteomes" id="UP000337909">
    <property type="component" value="Unassembled WGS sequence"/>
</dbReference>
<dbReference type="Pfam" id="PF04143">
    <property type="entry name" value="Sulf_transp"/>
    <property type="match status" value="1"/>
</dbReference>